<feature type="transmembrane region" description="Helical" evidence="11">
    <location>
        <begin position="149"/>
        <end position="178"/>
    </location>
</feature>
<feature type="transmembrane region" description="Helical" evidence="11">
    <location>
        <begin position="258"/>
        <end position="279"/>
    </location>
</feature>
<dbReference type="Proteomes" id="UP000199069">
    <property type="component" value="Unassembled WGS sequence"/>
</dbReference>
<reference evidence="13 14" key="1">
    <citation type="submission" date="2015-07" db="EMBL/GenBank/DDBJ databases">
        <authorList>
            <person name="Cajimat M.N.B."/>
            <person name="Milazzo M.L."/>
            <person name="Fulhorst C.F."/>
        </authorList>
    </citation>
    <scope>NUCLEOTIDE SEQUENCE [LARGE SCALE GENOMIC DNA]</scope>
    <source>
        <strain evidence="13">Single colony</strain>
    </source>
</reference>
<evidence type="ECO:0000256" key="5">
    <source>
        <dbReference type="ARBA" id="ARBA00022679"/>
    </source>
</evidence>
<comment type="pathway">
    <text evidence="2">Glycolipid biosynthesis; glycosylphosphatidylinositol-anchor biosynthesis.</text>
</comment>
<organism evidence="13 14">
    <name type="scientific">Rhodotorula toruloides</name>
    <name type="common">Yeast</name>
    <name type="synonym">Rhodosporidium toruloides</name>
    <dbReference type="NCBI Taxonomy" id="5286"/>
    <lineage>
        <taxon>Eukaryota</taxon>
        <taxon>Fungi</taxon>
        <taxon>Dikarya</taxon>
        <taxon>Basidiomycota</taxon>
        <taxon>Pucciniomycotina</taxon>
        <taxon>Microbotryomycetes</taxon>
        <taxon>Sporidiobolales</taxon>
        <taxon>Sporidiobolaceae</taxon>
        <taxon>Rhodotorula</taxon>
    </lineage>
</organism>
<feature type="transmembrane region" description="Helical" evidence="11">
    <location>
        <begin position="299"/>
        <end position="317"/>
    </location>
</feature>
<keyword evidence="4 11" id="KW-0328">Glycosyltransferase</keyword>
<dbReference type="GO" id="GO:0006506">
    <property type="term" value="P:GPI anchor biosynthetic process"/>
    <property type="evidence" value="ECO:0007669"/>
    <property type="project" value="UniProtKB-KW"/>
</dbReference>
<evidence type="ECO:0000256" key="2">
    <source>
        <dbReference type="ARBA" id="ARBA00004687"/>
    </source>
</evidence>
<dbReference type="EMBL" id="CWKI01000001">
    <property type="protein sequence ID" value="CTR04350.1"/>
    <property type="molecule type" value="Genomic_DNA"/>
</dbReference>
<keyword evidence="3" id="KW-0337">GPI-anchor biosynthesis</keyword>
<evidence type="ECO:0000256" key="11">
    <source>
        <dbReference type="RuleBase" id="RU363075"/>
    </source>
</evidence>
<keyword evidence="9 11" id="KW-0472">Membrane</keyword>
<accession>A0A0K3C7C9</accession>
<dbReference type="EC" id="2.4.1.-" evidence="11"/>
<keyword evidence="8 11" id="KW-1133">Transmembrane helix</keyword>
<keyword evidence="6 11" id="KW-0812">Transmembrane</keyword>
<keyword evidence="12" id="KW-0732">Signal</keyword>
<evidence type="ECO:0000256" key="6">
    <source>
        <dbReference type="ARBA" id="ARBA00022692"/>
    </source>
</evidence>
<evidence type="ECO:0000256" key="9">
    <source>
        <dbReference type="ARBA" id="ARBA00023136"/>
    </source>
</evidence>
<evidence type="ECO:0000313" key="14">
    <source>
        <dbReference type="Proteomes" id="UP000199069"/>
    </source>
</evidence>
<keyword evidence="5" id="KW-0808">Transferase</keyword>
<name>A0A0K3C7C9_RHOTO</name>
<evidence type="ECO:0000256" key="8">
    <source>
        <dbReference type="ARBA" id="ARBA00022989"/>
    </source>
</evidence>
<gene>
    <name evidence="13" type="primary">FGENESH: predicted gene_1.211</name>
    <name evidence="13" type="ORF">BN2166_0002110</name>
</gene>
<evidence type="ECO:0000256" key="1">
    <source>
        <dbReference type="ARBA" id="ARBA00004477"/>
    </source>
</evidence>
<dbReference type="GO" id="GO:0005789">
    <property type="term" value="C:endoplasmic reticulum membrane"/>
    <property type="evidence" value="ECO:0007669"/>
    <property type="project" value="UniProtKB-SubCell"/>
</dbReference>
<evidence type="ECO:0000256" key="7">
    <source>
        <dbReference type="ARBA" id="ARBA00022824"/>
    </source>
</evidence>
<keyword evidence="7 11" id="KW-0256">Endoplasmic reticulum</keyword>
<dbReference type="OMA" id="HGIHPRY"/>
<feature type="transmembrane region" description="Helical" evidence="11">
    <location>
        <begin position="354"/>
        <end position="373"/>
    </location>
</feature>
<comment type="subcellular location">
    <subcellularLocation>
        <location evidence="1 11">Endoplasmic reticulum membrane</location>
        <topology evidence="1 11">Multi-pass membrane protein</topology>
    </subcellularLocation>
</comment>
<evidence type="ECO:0000256" key="10">
    <source>
        <dbReference type="ARBA" id="ARBA00038466"/>
    </source>
</evidence>
<keyword evidence="14" id="KW-1185">Reference proteome</keyword>
<dbReference type="PANTHER" id="PTHR22760:SF3">
    <property type="entry name" value="GPI MANNOSYLTRANSFERASE 4"/>
    <property type="match status" value="1"/>
</dbReference>
<dbReference type="InterPro" id="IPR005599">
    <property type="entry name" value="GPI_mannosylTrfase"/>
</dbReference>
<feature type="signal peptide" evidence="12">
    <location>
        <begin position="1"/>
        <end position="27"/>
    </location>
</feature>
<evidence type="ECO:0000256" key="3">
    <source>
        <dbReference type="ARBA" id="ARBA00022502"/>
    </source>
</evidence>
<dbReference type="STRING" id="5286.A0A0K3C7C9"/>
<dbReference type="GO" id="GO:0000026">
    <property type="term" value="F:alpha-1,2-mannosyltransferase activity"/>
    <property type="evidence" value="ECO:0007669"/>
    <property type="project" value="TreeGrafter"/>
</dbReference>
<evidence type="ECO:0000313" key="13">
    <source>
        <dbReference type="EMBL" id="CTR04350.1"/>
    </source>
</evidence>
<proteinExistence type="inferred from homology"/>
<protein>
    <recommendedName>
        <fullName evidence="11">Mannosyltransferase</fullName>
        <ecNumber evidence="11">2.4.1.-</ecNumber>
    </recommendedName>
</protein>
<dbReference type="AlphaFoldDB" id="A0A0K3C7C9"/>
<sequence>MTLRRYARLYGVLALLRILIASTSTSAIHPDEHFQNPEIAASTVFEYALSSDGLLRTWEWEGTAPCRSIVPVVGSTGWIFALLKLAVGDNYLIWSTSNGSPIPLLLFASSPVVFTFLLRPFSNSLETLVLAAAFYLAPRDAKRDSPFRLLAFGAVTALGIFTRITFVAFAAPLVLDVAQRLALQPSRSQSSLLRLAKRSIPIVLSFAITSLACAITDTSYLSSTGSAPLSRLILTPLNLLRYNLSAANLAEHGLHPRYMHVLVNWPMLFGVGLAIIPTAATTMRGAKDASSKPEERRRIILYLASFLLPTFLLSLQPHQEPRFLVPLIVPLALLAPYSPLFRSGTKRARKWRRAFWALWLVHSTILIILFGYLHQGGLLPALFALNGQLSDPSIALGARRAVDIVFWRTFMPPRHLLLPARDGNSVAPAVRVTDLAGASFDTLVSTLLDKTQHHRSSAAASHLTILVAPAYTVHSLDLLCSAHPTAAKPHNVCFEPVLVDKDGKERTFGVHVDMDRLEELRHTTWGTAGVGVWAVWRRASRDG</sequence>
<comment type="similarity">
    <text evidence="10">Belongs to the glycosyltransferase 22 family. PIGZ subfamily.</text>
</comment>
<dbReference type="PANTHER" id="PTHR22760">
    <property type="entry name" value="GLYCOSYLTRANSFERASE"/>
    <property type="match status" value="1"/>
</dbReference>
<evidence type="ECO:0000256" key="12">
    <source>
        <dbReference type="SAM" id="SignalP"/>
    </source>
</evidence>
<dbReference type="Pfam" id="PF03901">
    <property type="entry name" value="Glyco_transf_22"/>
    <property type="match status" value="2"/>
</dbReference>
<feature type="transmembrane region" description="Helical" evidence="11">
    <location>
        <begin position="323"/>
        <end position="342"/>
    </location>
</feature>
<feature type="chain" id="PRO_5005495248" description="Mannosyltransferase" evidence="12">
    <location>
        <begin position="28"/>
        <end position="543"/>
    </location>
</feature>
<evidence type="ECO:0000256" key="4">
    <source>
        <dbReference type="ARBA" id="ARBA00022676"/>
    </source>
</evidence>